<reference evidence="3 4" key="1">
    <citation type="submission" date="2019-08" db="EMBL/GenBank/DDBJ databases">
        <authorList>
            <person name="Peeters C."/>
        </authorList>
    </citation>
    <scope>NUCLEOTIDE SEQUENCE [LARGE SCALE GENOMIC DNA]</scope>
    <source>
        <strain evidence="3 4">LMG 31114</strain>
    </source>
</reference>
<dbReference type="PANTHER" id="PTHR46401:SF2">
    <property type="entry name" value="GLYCOSYLTRANSFERASE WBBK-RELATED"/>
    <property type="match status" value="1"/>
</dbReference>
<name>A0A5E4UBE2_9BURK</name>
<evidence type="ECO:0000313" key="4">
    <source>
        <dbReference type="Proteomes" id="UP000366945"/>
    </source>
</evidence>
<dbReference type="AlphaFoldDB" id="A0A5E4UBE2"/>
<dbReference type="Pfam" id="PF13692">
    <property type="entry name" value="Glyco_trans_1_4"/>
    <property type="match status" value="1"/>
</dbReference>
<evidence type="ECO:0000256" key="2">
    <source>
        <dbReference type="SAM" id="Phobius"/>
    </source>
</evidence>
<accession>A0A5E4UBE2</accession>
<protein>
    <submittedName>
        <fullName evidence="3">Uncharacterized protein</fullName>
    </submittedName>
</protein>
<dbReference type="GO" id="GO:0016757">
    <property type="term" value="F:glycosyltransferase activity"/>
    <property type="evidence" value="ECO:0007669"/>
    <property type="project" value="TreeGrafter"/>
</dbReference>
<keyword evidence="2" id="KW-0812">Transmembrane</keyword>
<evidence type="ECO:0000313" key="3">
    <source>
        <dbReference type="EMBL" id="VVD96983.1"/>
    </source>
</evidence>
<proteinExistence type="predicted"/>
<organism evidence="3 4">
    <name type="scientific">Pandoraea pneumonica</name>
    <dbReference type="NCBI Taxonomy" id="2508299"/>
    <lineage>
        <taxon>Bacteria</taxon>
        <taxon>Pseudomonadati</taxon>
        <taxon>Pseudomonadota</taxon>
        <taxon>Betaproteobacteria</taxon>
        <taxon>Burkholderiales</taxon>
        <taxon>Burkholderiaceae</taxon>
        <taxon>Pandoraea</taxon>
    </lineage>
</organism>
<keyword evidence="1" id="KW-0808">Transferase</keyword>
<keyword evidence="2" id="KW-1133">Transmembrane helix</keyword>
<dbReference type="PANTHER" id="PTHR46401">
    <property type="entry name" value="GLYCOSYLTRANSFERASE WBBK-RELATED"/>
    <property type="match status" value="1"/>
</dbReference>
<dbReference type="Gene3D" id="3.40.50.2000">
    <property type="entry name" value="Glycogen Phosphorylase B"/>
    <property type="match status" value="1"/>
</dbReference>
<dbReference type="Proteomes" id="UP000366945">
    <property type="component" value="Unassembled WGS sequence"/>
</dbReference>
<evidence type="ECO:0000256" key="1">
    <source>
        <dbReference type="ARBA" id="ARBA00022679"/>
    </source>
</evidence>
<dbReference type="GO" id="GO:0009103">
    <property type="term" value="P:lipopolysaccharide biosynthetic process"/>
    <property type="evidence" value="ECO:0007669"/>
    <property type="project" value="TreeGrafter"/>
</dbReference>
<feature type="transmembrane region" description="Helical" evidence="2">
    <location>
        <begin position="69"/>
        <end position="88"/>
    </location>
</feature>
<keyword evidence="4" id="KW-1185">Reference proteome</keyword>
<dbReference type="SUPFAM" id="SSF53756">
    <property type="entry name" value="UDP-Glycosyltransferase/glycogen phosphorylase"/>
    <property type="match status" value="1"/>
</dbReference>
<sequence length="389" mass="43363">MTDITHLYFGTAGSAGLYTDRIYKALESEFSQEALVNHYFPFPYGKKIFFKYTELTGPNKLKNFKYLRFIVRYIELLYGLLIALFLVSKNRTKVLNYNLISEHFAEYLFLLVVKKVLRRKLMLTLHDVIPFESQHINVTPRHRIKQSIIDLADTILLHNKNSADDFKSSFTFDGPISLHDFPIMDPARMHGPSTREKTDHRRNGGTKFLFVGHPRSEKGLDVLAKAWAVFAQSEAFGAAQHSLVVASNLSRNHAAMALLSGVPGVTVIAEFISDERYVELIAEADYVVLPYKRGTNSGIPGTVFALGTGLICSDIAMFRANSLIPSASFFTSEDPEALAQKMASAAAASADDYRPSPEALVQYNKAFDADVRGLYEKILSGEMGAVAAR</sequence>
<gene>
    <name evidence="3" type="ORF">PPN31114_01915</name>
</gene>
<dbReference type="EMBL" id="CABPSK010000002">
    <property type="protein sequence ID" value="VVD96983.1"/>
    <property type="molecule type" value="Genomic_DNA"/>
</dbReference>
<keyword evidence="2" id="KW-0472">Membrane</keyword>